<reference evidence="1 2" key="1">
    <citation type="journal article" date="2020" name="ISME J.">
        <title>Uncovering the hidden diversity of litter-decomposition mechanisms in mushroom-forming fungi.</title>
        <authorList>
            <person name="Floudas D."/>
            <person name="Bentzer J."/>
            <person name="Ahren D."/>
            <person name="Johansson T."/>
            <person name="Persson P."/>
            <person name="Tunlid A."/>
        </authorList>
    </citation>
    <scope>NUCLEOTIDE SEQUENCE [LARGE SCALE GENOMIC DNA]</scope>
    <source>
        <strain evidence="1 2">CBS 146.42</strain>
    </source>
</reference>
<evidence type="ECO:0000313" key="1">
    <source>
        <dbReference type="EMBL" id="KAF5348788.1"/>
    </source>
</evidence>
<sequence length="162" mass="17652">MSVKVTVQDALKQVELVIPRISTLSSSASGFQSTDGPEKALKIHNEALAVKEGLEILTPYAINIQRPVSVDDGRKILKLARDVQQSVNNIVDNAIQKKPLLEALPVGNIAALIAQDLRLNYDAMVVLVNALLDAAPTELQTEAKVLQKEFEDKLKNALAVYQ</sequence>
<dbReference type="Proteomes" id="UP000559027">
    <property type="component" value="Unassembled WGS sequence"/>
</dbReference>
<name>A0A8H5CXE1_9AGAR</name>
<comment type="caution">
    <text evidence="1">The sequence shown here is derived from an EMBL/GenBank/DDBJ whole genome shotgun (WGS) entry which is preliminary data.</text>
</comment>
<dbReference type="OrthoDB" id="2993340at2759"/>
<dbReference type="InterPro" id="IPR021054">
    <property type="entry name" value="Cell_wall_mannoprotein_1"/>
</dbReference>
<organism evidence="1 2">
    <name type="scientific">Leucocoprinus leucothites</name>
    <dbReference type="NCBI Taxonomy" id="201217"/>
    <lineage>
        <taxon>Eukaryota</taxon>
        <taxon>Fungi</taxon>
        <taxon>Dikarya</taxon>
        <taxon>Basidiomycota</taxon>
        <taxon>Agaricomycotina</taxon>
        <taxon>Agaricomycetes</taxon>
        <taxon>Agaricomycetidae</taxon>
        <taxon>Agaricales</taxon>
        <taxon>Agaricineae</taxon>
        <taxon>Agaricaceae</taxon>
        <taxon>Leucocoprinus</taxon>
    </lineage>
</organism>
<dbReference type="EMBL" id="JAACJO010000018">
    <property type="protein sequence ID" value="KAF5348788.1"/>
    <property type="molecule type" value="Genomic_DNA"/>
</dbReference>
<accession>A0A8H5CXE1</accession>
<dbReference type="Pfam" id="PF12296">
    <property type="entry name" value="HsbA"/>
    <property type="match status" value="1"/>
</dbReference>
<proteinExistence type="predicted"/>
<evidence type="ECO:0000313" key="2">
    <source>
        <dbReference type="Proteomes" id="UP000559027"/>
    </source>
</evidence>
<dbReference type="AlphaFoldDB" id="A0A8H5CXE1"/>
<keyword evidence="2" id="KW-1185">Reference proteome</keyword>
<gene>
    <name evidence="1" type="ORF">D9756_009762</name>
</gene>
<dbReference type="Gene3D" id="1.20.1280.140">
    <property type="match status" value="1"/>
</dbReference>
<protein>
    <submittedName>
        <fullName evidence="1">Uncharacterized protein</fullName>
    </submittedName>
</protein>